<dbReference type="GO" id="GO:0005737">
    <property type="term" value="C:cytoplasm"/>
    <property type="evidence" value="ECO:0007669"/>
    <property type="project" value="TreeGrafter"/>
</dbReference>
<dbReference type="NCBIfam" id="TIGR01460">
    <property type="entry name" value="HAD-SF-IIA"/>
    <property type="match status" value="1"/>
</dbReference>
<dbReference type="EMBL" id="CAFBND010000009">
    <property type="protein sequence ID" value="CAB4930243.1"/>
    <property type="molecule type" value="Genomic_DNA"/>
</dbReference>
<dbReference type="Pfam" id="PF13242">
    <property type="entry name" value="Hydrolase_like"/>
    <property type="match status" value="1"/>
</dbReference>
<dbReference type="InterPro" id="IPR036412">
    <property type="entry name" value="HAD-like_sf"/>
</dbReference>
<evidence type="ECO:0000313" key="2">
    <source>
        <dbReference type="EMBL" id="CAB5032381.1"/>
    </source>
</evidence>
<sequence>MSNSVHRAERDAGAATLLEMFDALLIDLDGVVYVGSDPVPHAVTVIRRARAAGHAVAYVTNNAGRSPSVVAHHLREFGLDVADHDVVTSAQAGAREISARLPRGSTVLAVGGPGVAEALLARGLTPVSRAEEKPSAVMMGYGADVSWRELAEASYAVAAGALFVATNTDVSFPLPQGRAPGNGAFVAAVVGATGQEPLVAGKPYLPLITESIERVGAQRPIIVGDRLDTDIEAGQRAGIATLLVFTGVTGVSDLLAAPPRRRPTYIAADLRGMLAPPRNLLADMADMADVLPPPAGADDLRDLRQAARAAWAAADAGLPAPAVDVESLTRDVVRALASG</sequence>
<dbReference type="EMBL" id="CAFBPU010000020">
    <property type="protein sequence ID" value="CAB5032381.1"/>
    <property type="molecule type" value="Genomic_DNA"/>
</dbReference>
<dbReference type="Gene3D" id="3.40.50.1000">
    <property type="entry name" value="HAD superfamily/HAD-like"/>
    <property type="match status" value="2"/>
</dbReference>
<dbReference type="PANTHER" id="PTHR19288:SF95">
    <property type="entry name" value="D-GLYCEROL 3-PHOSPHATE PHOSPHATASE"/>
    <property type="match status" value="1"/>
</dbReference>
<dbReference type="SUPFAM" id="SSF56784">
    <property type="entry name" value="HAD-like"/>
    <property type="match status" value="1"/>
</dbReference>
<name>A0A6J7IG88_9ZZZZ</name>
<gene>
    <name evidence="1" type="ORF">UFOPK3752_00380</name>
    <name evidence="2" type="ORF">UFOPK4150_01139</name>
</gene>
<dbReference type="InterPro" id="IPR006357">
    <property type="entry name" value="HAD-SF_hydro_IIA"/>
</dbReference>
<dbReference type="Pfam" id="PF13344">
    <property type="entry name" value="Hydrolase_6"/>
    <property type="match status" value="1"/>
</dbReference>
<organism evidence="1">
    <name type="scientific">freshwater metagenome</name>
    <dbReference type="NCBI Taxonomy" id="449393"/>
    <lineage>
        <taxon>unclassified sequences</taxon>
        <taxon>metagenomes</taxon>
        <taxon>ecological metagenomes</taxon>
    </lineage>
</organism>
<proteinExistence type="predicted"/>
<dbReference type="AlphaFoldDB" id="A0A6J7IG88"/>
<dbReference type="InterPro" id="IPR023214">
    <property type="entry name" value="HAD_sf"/>
</dbReference>
<accession>A0A6J7IG88</accession>
<protein>
    <submittedName>
        <fullName evidence="1">Unannotated protein</fullName>
    </submittedName>
</protein>
<reference evidence="1" key="1">
    <citation type="submission" date="2020-05" db="EMBL/GenBank/DDBJ databases">
        <authorList>
            <person name="Chiriac C."/>
            <person name="Salcher M."/>
            <person name="Ghai R."/>
            <person name="Kavagutti S V."/>
        </authorList>
    </citation>
    <scope>NUCLEOTIDE SEQUENCE</scope>
</reference>
<dbReference type="GO" id="GO:0016791">
    <property type="term" value="F:phosphatase activity"/>
    <property type="evidence" value="ECO:0007669"/>
    <property type="project" value="TreeGrafter"/>
</dbReference>
<evidence type="ECO:0000313" key="1">
    <source>
        <dbReference type="EMBL" id="CAB4930243.1"/>
    </source>
</evidence>
<dbReference type="PANTHER" id="PTHR19288">
    <property type="entry name" value="4-NITROPHENYLPHOSPHATASE-RELATED"/>
    <property type="match status" value="1"/>
</dbReference>